<feature type="compositionally biased region" description="Low complexity" evidence="2">
    <location>
        <begin position="1255"/>
        <end position="1271"/>
    </location>
</feature>
<dbReference type="EMBL" id="JAAAXW010000097">
    <property type="protein sequence ID" value="KAF9544155.1"/>
    <property type="molecule type" value="Genomic_DNA"/>
</dbReference>
<accession>A0A9P6F6L3</accession>
<reference evidence="3" key="1">
    <citation type="journal article" date="2020" name="Fungal Divers.">
        <title>Resolving the Mortierellaceae phylogeny through synthesis of multi-gene phylogenetics and phylogenomics.</title>
        <authorList>
            <person name="Vandepol N."/>
            <person name="Liber J."/>
            <person name="Desiro A."/>
            <person name="Na H."/>
            <person name="Kennedy M."/>
            <person name="Barry K."/>
            <person name="Grigoriev I.V."/>
            <person name="Miller A.N."/>
            <person name="O'Donnell K."/>
            <person name="Stajich J.E."/>
            <person name="Bonito G."/>
        </authorList>
    </citation>
    <scope>NUCLEOTIDE SEQUENCE</scope>
    <source>
        <strain evidence="3">NRRL 2591</strain>
    </source>
</reference>
<comment type="caution">
    <text evidence="3">The sequence shown here is derived from an EMBL/GenBank/DDBJ whole genome shotgun (WGS) entry which is preliminary data.</text>
</comment>
<feature type="compositionally biased region" description="Polar residues" evidence="2">
    <location>
        <begin position="98"/>
        <end position="113"/>
    </location>
</feature>
<feature type="coiled-coil region" evidence="1">
    <location>
        <begin position="1553"/>
        <end position="1580"/>
    </location>
</feature>
<feature type="compositionally biased region" description="Polar residues" evidence="2">
    <location>
        <begin position="1447"/>
        <end position="1456"/>
    </location>
</feature>
<feature type="region of interest" description="Disordered" evidence="2">
    <location>
        <begin position="2164"/>
        <end position="2189"/>
    </location>
</feature>
<feature type="coiled-coil region" evidence="1">
    <location>
        <begin position="1939"/>
        <end position="2047"/>
    </location>
</feature>
<proteinExistence type="predicted"/>
<feature type="compositionally biased region" description="Low complexity" evidence="2">
    <location>
        <begin position="819"/>
        <end position="830"/>
    </location>
</feature>
<feature type="region of interest" description="Disordered" evidence="2">
    <location>
        <begin position="1037"/>
        <end position="1087"/>
    </location>
</feature>
<evidence type="ECO:0000313" key="3">
    <source>
        <dbReference type="EMBL" id="KAF9544155.1"/>
    </source>
</evidence>
<protein>
    <submittedName>
        <fullName evidence="3">Uncharacterized protein</fullName>
    </submittedName>
</protein>
<feature type="coiled-coil region" evidence="1">
    <location>
        <begin position="2211"/>
        <end position="2249"/>
    </location>
</feature>
<sequence length="2418" mass="267311">MSSAEFDRTVEPTASQDMGLTPVSHAPVQSAAATVTGNAVDLFGQPLQQDFFASSFFNNNEKHASEPTATVETSTTSLHDTFFSNLERSTVDRAGVGSNAQPEGTQHDTNTIDITHASPVSLRESQRPPPSFRDTPSSLRHDKPQVPVYLQHSPEHDHTTNNASEVDSLFDQPLGSEHYQEPHQHAEHGQLDQAQGSSDAAQHGHDAQGVDYRPTPISEEAKPSHPHDHQSEDSHHQYIFAPPVQELPRHAPSFITQELQRHHESVSDLFSQAPQPSGLDNRGSDDPQPSISDLFSQPSQSQALDMNTPKNRQQSVSDLFDMAPQTFAVDALKPEGRQQSVSDLFDMIPQSYAFDNLESENRKQSLSEQLNQEPQPFTVDNHKSEDHLDSASNQLHKASQPFSFGNQGPTSFDFLGTSYAQEISTFELLKTSHTQGQASFDLLGTPNTEGGSPHDLLGTSDIHGRSPFDLPETSKIQGGSPFDLLGTSSTQGGSFFDTVEPQSNDLIMEPSWPSQDPEHKVVGAPTSAPPKGQQRTLPATFSFNNQFEEVDNSFTSIDSLSEQVAQPPVRPPQPSNSPPPQQGQSEPIPFDETLPSPTSPGFGRNATGSFVTHDNHAAEAIVQSGSYSIMELSSELAHTPYFSQAKESPRLQERANWSKTASGSGATELSQGMSPKIEVETSVFDQVSLTEDAPGTAPHSTNVTSATSPPTKERSLASLLDPSTLSAVEDLLNMPKSAAFERGMSRLFKGVKSSATSMFTSPLGQSPSKSLATLGASSADAATPATGETGAVLTATVSSISAQPTTASPALAPAPAPAPATTTAPPVATVLPPPPRRTQEKDHSKLQPPPRISNWPATPDAAGAPTMAAAPMEASQPVKFDWAHKQSSMFLESTEEVVPERSEAIESFSNVGREKPPKELDDVPKTLAFQPTTMHAATAPPAFPTASEQSFHFNHAAFSPGSQRDSAQHHPVPQGHSAVDISAAPEAHVDGGFVKRRESEDMSGDPVDLNGQKVNTHMKWESPNIAVSKQGLELASPTAPHHITSPTVHHHLAASPTLHPHTASPALHHHHHQQAASPTLQHQSASPTLLQRTVSPTLLHHAASPTLLQRAISPSVLDPEVLLRKQAAVHALLADQVSHGGSAGVGRTKPDKKERLLEKARELLEKRQQSSGVHLQGSNGGHSGPTVQKYSSAGSRSSGEWMRQEESPRRGSLLSRDQYSSPTISHQLPTLHNGPVTDPVPVPYQPASPSYGAHQPPQQQEQQQPQQQTQKQVDEVMADRHLALENERLREQVQLLLAETRGLQVQIQSQEQLQSQVSRLQEDLTRIHSESQAAESRHLEIRSDHSRRLDDVSLENHRLRAALAQAQSDHHHVDTGMDDLVGRYRQLEAELGQARQICMEQEAALVEAQRMKEVALENERLQYELDRTQRELQEQRAISAAAAAASETNARRTSMGSDEHTHTAEQLLQEAEGLRRQLKGQRQEMKELQDSVKRSDAEKRDLFSRIGQLEHALEDADKHRNEQKSHQAMKDEAYKVIQERLVASFEEEKAQYLDEEAFKMAKLEHQYNLLQSEMAALRAKETEKSGQETYSTLSRAEEEILKNRVTQLELDLTAARVSEKELGFEMEESIRTVASLKQTESSMRLALVEIEERSSVLQEELEVARMEAADRGPSQKDVGQEQSSALESLSEELQLSLERERVLKMELELASQVMKDGLVSGTHEGSSDRDDFELSRLAENASRWQEECFAAKEETMRVEDQLQRANLELMAARTEILQLEANLGADESSSPSTAALQQEVAELRERITGLLSDIQARDAMLDELRASRQQNEERVVAILEKEVSHDERVSALQHQLEHQQHKSSRLDRELLESKALLQEAHATIAASLGSNQSEKLQALLEEERHMNRSQVEGLEGQSARMRSMMLEKQAEIEQVMVDLDSATHRLSAMDQELNLMKAQKAEEQERRVALEESLLQSNSQRGEEAARQDLLLKQARAQQQDLNNQLSVLEESKRKLEVSLHEYVALAETSKREASSFKSLAEKLEQDLTTATSTMNCAQKGDELLQERETVDALKSEMSAKEVQLEQAKEHVSLIADLFRKLLSPSEDPEELEAKESMMSLLAGLRPLGVSVQALPLAGVRFLGMQKEIITSKTRIEDLESQLSTIKNQQQQPRHESERTIGTSEESSEVDRLRQELAKAEHGIGKLQQFLQEFQNEKKRAICELQQRLEESEDEVAQTRSQLAKAQALMLSRPAGSLATAAGSVQSPDMSQAALDRMSSLTSSSVSIDRERDQAILRDETFKGTEAIHHEAVLALEPLRQQKAELERTLLDLRHRYELSQKENDTLLSGLEKENKVLKNKVEMRSPDMADEHLERIRELELEQVELNRQLKTAQREREFTRQDMRSLKAELAKLRTK</sequence>
<evidence type="ECO:0000313" key="4">
    <source>
        <dbReference type="Proteomes" id="UP000723463"/>
    </source>
</evidence>
<keyword evidence="4" id="KW-1185">Reference proteome</keyword>
<feature type="coiled-coil region" evidence="1">
    <location>
        <begin position="2316"/>
        <end position="2343"/>
    </location>
</feature>
<feature type="compositionally biased region" description="Polar residues" evidence="2">
    <location>
        <begin position="1185"/>
        <end position="1198"/>
    </location>
</feature>
<feature type="region of interest" description="Disordered" evidence="2">
    <location>
        <begin position="805"/>
        <end position="869"/>
    </location>
</feature>
<feature type="region of interest" description="Disordered" evidence="2">
    <location>
        <begin position="94"/>
        <end position="142"/>
    </location>
</feature>
<feature type="compositionally biased region" description="Polar residues" evidence="2">
    <location>
        <begin position="1215"/>
        <end position="1230"/>
    </location>
</feature>
<feature type="region of interest" description="Disordered" evidence="2">
    <location>
        <begin position="259"/>
        <end position="312"/>
    </location>
</feature>
<feature type="region of interest" description="Disordered" evidence="2">
    <location>
        <begin position="174"/>
        <end position="234"/>
    </location>
</feature>
<feature type="compositionally biased region" description="Polar residues" evidence="2">
    <location>
        <begin position="287"/>
        <end position="312"/>
    </location>
</feature>
<feature type="region of interest" description="Disordered" evidence="2">
    <location>
        <begin position="1"/>
        <end position="21"/>
    </location>
</feature>
<feature type="compositionally biased region" description="Basic and acidic residues" evidence="2">
    <location>
        <begin position="219"/>
        <end position="234"/>
    </location>
</feature>
<feature type="compositionally biased region" description="Pro residues" evidence="2">
    <location>
        <begin position="568"/>
        <end position="581"/>
    </location>
</feature>
<feature type="compositionally biased region" description="Basic and acidic residues" evidence="2">
    <location>
        <begin position="178"/>
        <end position="190"/>
    </location>
</feature>
<organism evidence="3 4">
    <name type="scientific">Mortierella hygrophila</name>
    <dbReference type="NCBI Taxonomy" id="979708"/>
    <lineage>
        <taxon>Eukaryota</taxon>
        <taxon>Fungi</taxon>
        <taxon>Fungi incertae sedis</taxon>
        <taxon>Mucoromycota</taxon>
        <taxon>Mortierellomycotina</taxon>
        <taxon>Mortierellomycetes</taxon>
        <taxon>Mortierellales</taxon>
        <taxon>Mortierellaceae</taxon>
        <taxon>Mortierella</taxon>
    </lineage>
</organism>
<feature type="compositionally biased region" description="Polar residues" evidence="2">
    <location>
        <begin position="698"/>
        <end position="710"/>
    </location>
</feature>
<name>A0A9P6F6L3_9FUNG</name>
<feature type="coiled-coil region" evidence="1">
    <location>
        <begin position="1734"/>
        <end position="1841"/>
    </location>
</feature>
<feature type="region of interest" description="Disordered" evidence="2">
    <location>
        <begin position="475"/>
        <end position="537"/>
    </location>
</feature>
<feature type="region of interest" description="Disordered" evidence="2">
    <location>
        <begin position="1666"/>
        <end position="1687"/>
    </location>
</feature>
<feature type="region of interest" description="Disordered" evidence="2">
    <location>
        <begin position="1166"/>
        <end position="1274"/>
    </location>
</feature>
<feature type="region of interest" description="Disordered" evidence="2">
    <location>
        <begin position="956"/>
        <end position="985"/>
    </location>
</feature>
<evidence type="ECO:0000256" key="2">
    <source>
        <dbReference type="SAM" id="MobiDB-lite"/>
    </source>
</evidence>
<feature type="region of interest" description="Disordered" evidence="2">
    <location>
        <begin position="1442"/>
        <end position="1464"/>
    </location>
</feature>
<evidence type="ECO:0000256" key="1">
    <source>
        <dbReference type="SAM" id="Coils"/>
    </source>
</evidence>
<feature type="compositionally biased region" description="Basic and acidic residues" evidence="2">
    <location>
        <begin position="1"/>
        <end position="10"/>
    </location>
</feature>
<feature type="region of interest" description="Disordered" evidence="2">
    <location>
        <begin position="560"/>
        <end position="609"/>
    </location>
</feature>
<keyword evidence="1" id="KW-0175">Coiled coil</keyword>
<gene>
    <name evidence="3" type="ORF">EC957_012371</name>
</gene>
<feature type="region of interest" description="Disordered" evidence="2">
    <location>
        <begin position="691"/>
        <end position="715"/>
    </location>
</feature>
<dbReference type="Proteomes" id="UP000723463">
    <property type="component" value="Unassembled WGS sequence"/>
</dbReference>
<feature type="compositionally biased region" description="Low complexity" evidence="2">
    <location>
        <begin position="856"/>
        <end position="869"/>
    </location>
</feature>
<feature type="coiled-coil region" evidence="1">
    <location>
        <begin position="2370"/>
        <end position="2418"/>
    </location>
</feature>